<dbReference type="RefSeq" id="WP_208077626.1">
    <property type="nucleotide sequence ID" value="NZ_CP071869.1"/>
</dbReference>
<reference evidence="1 2" key="1">
    <citation type="submission" date="2021-03" db="EMBL/GenBank/DDBJ databases">
        <title>Complete genome of Polaribacter_sp.SM13.</title>
        <authorList>
            <person name="Jeong S.W."/>
            <person name="Bae J.W."/>
        </authorList>
    </citation>
    <scope>NUCLEOTIDE SEQUENCE [LARGE SCALE GENOMIC DNA]</scope>
    <source>
        <strain evidence="1 2">SM13</strain>
    </source>
</reference>
<dbReference type="EMBL" id="CP071869">
    <property type="protein sequence ID" value="QTE22006.1"/>
    <property type="molecule type" value="Genomic_DNA"/>
</dbReference>
<proteinExistence type="predicted"/>
<sequence>MLKKIFFFSILLALFNCENNDILQGCIRPAPLSISSDLNNPQLINALVPGGFAELNGGYKGILLLNVNGKDFVAYDRICPANDCKSAMTYERGIVLKCKCDGSEYGVGKAIGGTPQTEGFNCAAIEYKVTKIGSVIRITNF</sequence>
<evidence type="ECO:0000313" key="2">
    <source>
        <dbReference type="Proteomes" id="UP000663920"/>
    </source>
</evidence>
<evidence type="ECO:0000313" key="1">
    <source>
        <dbReference type="EMBL" id="QTE22006.1"/>
    </source>
</evidence>
<dbReference type="Proteomes" id="UP000663920">
    <property type="component" value="Chromosome"/>
</dbReference>
<keyword evidence="2" id="KW-1185">Reference proteome</keyword>
<gene>
    <name evidence="1" type="ORF">J3359_14480</name>
</gene>
<accession>A0A975H620</accession>
<dbReference type="KEGG" id="pcea:J3359_14480"/>
<dbReference type="Gene3D" id="2.102.10.10">
    <property type="entry name" value="Rieske [2Fe-2S] iron-sulphur domain"/>
    <property type="match status" value="1"/>
</dbReference>
<organism evidence="1 2">
    <name type="scientific">Polaribacter cellanae</name>
    <dbReference type="NCBI Taxonomy" id="2818493"/>
    <lineage>
        <taxon>Bacteria</taxon>
        <taxon>Pseudomonadati</taxon>
        <taxon>Bacteroidota</taxon>
        <taxon>Flavobacteriia</taxon>
        <taxon>Flavobacteriales</taxon>
        <taxon>Flavobacteriaceae</taxon>
    </lineage>
</organism>
<dbReference type="InterPro" id="IPR036922">
    <property type="entry name" value="Rieske_2Fe-2S_sf"/>
</dbReference>
<dbReference type="AlphaFoldDB" id="A0A975H620"/>
<dbReference type="GO" id="GO:0051537">
    <property type="term" value="F:2 iron, 2 sulfur cluster binding"/>
    <property type="evidence" value="ECO:0007669"/>
    <property type="project" value="InterPro"/>
</dbReference>
<protein>
    <submittedName>
        <fullName evidence="1">Phosphoribosylaminoimidazole carboxylase</fullName>
    </submittedName>
</protein>
<name>A0A975H620_9FLAO</name>